<dbReference type="EMBL" id="ASPP01013905">
    <property type="protein sequence ID" value="ETO19206.1"/>
    <property type="molecule type" value="Genomic_DNA"/>
</dbReference>
<proteinExistence type="predicted"/>
<dbReference type="GO" id="GO:0003688">
    <property type="term" value="F:DNA replication origin binding"/>
    <property type="evidence" value="ECO:0007669"/>
    <property type="project" value="TreeGrafter"/>
</dbReference>
<dbReference type="GO" id="GO:1902975">
    <property type="term" value="P:mitotic DNA replication initiation"/>
    <property type="evidence" value="ECO:0007669"/>
    <property type="project" value="TreeGrafter"/>
</dbReference>
<keyword evidence="3" id="KW-1185">Reference proteome</keyword>
<dbReference type="OrthoDB" id="6755010at2759"/>
<organism evidence="2 3">
    <name type="scientific">Reticulomyxa filosa</name>
    <dbReference type="NCBI Taxonomy" id="46433"/>
    <lineage>
        <taxon>Eukaryota</taxon>
        <taxon>Sar</taxon>
        <taxon>Rhizaria</taxon>
        <taxon>Retaria</taxon>
        <taxon>Foraminifera</taxon>
        <taxon>Monothalamids</taxon>
        <taxon>Reticulomyxidae</taxon>
        <taxon>Reticulomyxa</taxon>
    </lineage>
</organism>
<sequence length="222" mass="25805">MYADNNDQEEEDLRLQALTDVEERYKSCSPLIIQCPSCHSSYQFPGVFNIHNSAKCGLLCATDGCQGLIRIPDQDIAIIKNTVHLAIDQFISQYYDREWVCNDPTCLFKTRSLSLQGNFCPKIGCGSIMRESYSAEQLLNQIRYFKFLFDCDAAKDYIKRIRKSFVYLLFFKNFLIYNPDLKCDLTDKQIDTFKKIDTFISDNFLKKCNYFYISSKILFGTS</sequence>
<dbReference type="InterPro" id="IPR015088">
    <property type="entry name" value="Znf_DNA-dir_DNA_pol_B_alpha"/>
</dbReference>
<dbReference type="Gene3D" id="1.10.3200.20">
    <property type="entry name" value="DNA Polymerase alpha, zinc finger"/>
    <property type="match status" value="1"/>
</dbReference>
<dbReference type="GO" id="GO:0003887">
    <property type="term" value="F:DNA-directed DNA polymerase activity"/>
    <property type="evidence" value="ECO:0007669"/>
    <property type="project" value="InterPro"/>
</dbReference>
<evidence type="ECO:0000259" key="1">
    <source>
        <dbReference type="Pfam" id="PF08996"/>
    </source>
</evidence>
<dbReference type="Proteomes" id="UP000023152">
    <property type="component" value="Unassembled WGS sequence"/>
</dbReference>
<dbReference type="GO" id="GO:0006272">
    <property type="term" value="P:leading strand elongation"/>
    <property type="evidence" value="ECO:0007669"/>
    <property type="project" value="TreeGrafter"/>
</dbReference>
<accession>X6MZE6</accession>
<dbReference type="GO" id="GO:0005658">
    <property type="term" value="C:alpha DNA polymerase:primase complex"/>
    <property type="evidence" value="ECO:0007669"/>
    <property type="project" value="TreeGrafter"/>
</dbReference>
<dbReference type="PANTHER" id="PTHR45861:SF1">
    <property type="entry name" value="DNA POLYMERASE ALPHA CATALYTIC SUBUNIT"/>
    <property type="match status" value="1"/>
</dbReference>
<feature type="domain" description="Zinc finger DNA-directed DNA polymerase family B alpha" evidence="1">
    <location>
        <begin position="18"/>
        <end position="219"/>
    </location>
</feature>
<dbReference type="GO" id="GO:0003682">
    <property type="term" value="F:chromatin binding"/>
    <property type="evidence" value="ECO:0007669"/>
    <property type="project" value="TreeGrafter"/>
</dbReference>
<gene>
    <name evidence="2" type="ORF">RFI_18027</name>
</gene>
<dbReference type="InterPro" id="IPR038256">
    <property type="entry name" value="Pol_alpha_znc_sf"/>
</dbReference>
<dbReference type="GO" id="GO:0006273">
    <property type="term" value="P:lagging strand elongation"/>
    <property type="evidence" value="ECO:0007669"/>
    <property type="project" value="TreeGrafter"/>
</dbReference>
<comment type="caution">
    <text evidence="2">The sequence shown here is derived from an EMBL/GenBank/DDBJ whole genome shotgun (WGS) entry which is preliminary data.</text>
</comment>
<dbReference type="Pfam" id="PF08996">
    <property type="entry name" value="zf-DNA_Pol"/>
    <property type="match status" value="1"/>
</dbReference>
<reference evidence="2 3" key="1">
    <citation type="journal article" date="2013" name="Curr. Biol.">
        <title>The Genome of the Foraminiferan Reticulomyxa filosa.</title>
        <authorList>
            <person name="Glockner G."/>
            <person name="Hulsmann N."/>
            <person name="Schleicher M."/>
            <person name="Noegel A.A."/>
            <person name="Eichinger L."/>
            <person name="Gallinger C."/>
            <person name="Pawlowski J."/>
            <person name="Sierra R."/>
            <person name="Euteneuer U."/>
            <person name="Pillet L."/>
            <person name="Moustafa A."/>
            <person name="Platzer M."/>
            <person name="Groth M."/>
            <person name="Szafranski K."/>
            <person name="Schliwa M."/>
        </authorList>
    </citation>
    <scope>NUCLEOTIDE SEQUENCE [LARGE SCALE GENOMIC DNA]</scope>
</reference>
<dbReference type="PANTHER" id="PTHR45861">
    <property type="entry name" value="DNA POLYMERASE ALPHA CATALYTIC SUBUNIT"/>
    <property type="match status" value="1"/>
</dbReference>
<evidence type="ECO:0000313" key="3">
    <source>
        <dbReference type="Proteomes" id="UP000023152"/>
    </source>
</evidence>
<protein>
    <recommendedName>
        <fullName evidence="1">Zinc finger DNA-directed DNA polymerase family B alpha domain-containing protein</fullName>
    </recommendedName>
</protein>
<name>X6MZE6_RETFI</name>
<dbReference type="GO" id="GO:0003697">
    <property type="term" value="F:single-stranded DNA binding"/>
    <property type="evidence" value="ECO:0007669"/>
    <property type="project" value="TreeGrafter"/>
</dbReference>
<evidence type="ECO:0000313" key="2">
    <source>
        <dbReference type="EMBL" id="ETO19206.1"/>
    </source>
</evidence>
<dbReference type="AlphaFoldDB" id="X6MZE6"/>